<sequence>MGGRQIGTASSPEPPEFAMTAMFDLMVRFVAPPPGGGEGLPGPLRQAMESFFDTDFGEVRLYSSDLATRMGALAFASGNDIVFAPGCYRPDTVEGLYLLGHELAHVVQQRRCLARAGEPLALVADASLECEADLLGIGAAAYVLGREDYLAGRTAPRRPAAPPFVAGIPSSRARADREAGRVIQCQTQLDYATKVKIAPTDRIVGGWHSREIHNDTQKKLVAYLCGYNSPSAAINDGCENVCNHYVPYQHVRDAVLSALKKSKNVAAAAKWLNGIHIPGQIYYGTLWGQPKNAWNFMVGELPRVVLYMASGCYDQNDINREVDDLIYNLANDPRNMFYAATSTGDFKGTAIDRPLTLGPNAQVTVVNLVQRLEAYRALMNGQGVKV</sequence>
<dbReference type="AlphaFoldDB" id="A0A7X5Y045"/>
<dbReference type="RefSeq" id="WP_206434310.1">
    <property type="nucleotide sequence ID" value="NZ_JAATJB010000009.1"/>
</dbReference>
<dbReference type="EMBL" id="JAATJB010000009">
    <property type="protein sequence ID" value="NJB98591.1"/>
    <property type="molecule type" value="Genomic_DNA"/>
</dbReference>
<evidence type="ECO:0000259" key="1">
    <source>
        <dbReference type="Pfam" id="PF13699"/>
    </source>
</evidence>
<evidence type="ECO:0000313" key="3">
    <source>
        <dbReference type="Proteomes" id="UP000531251"/>
    </source>
</evidence>
<evidence type="ECO:0000313" key="2">
    <source>
        <dbReference type="EMBL" id="NJB98591.1"/>
    </source>
</evidence>
<protein>
    <recommendedName>
        <fullName evidence="1">eCIS core domain-containing protein</fullName>
    </recommendedName>
</protein>
<reference evidence="2 3" key="1">
    <citation type="submission" date="2020-03" db="EMBL/GenBank/DDBJ databases">
        <title>Genomic Encyclopedia of Type Strains, Phase IV (KMG-IV): sequencing the most valuable type-strain genomes for metagenomic binning, comparative biology and taxonomic classification.</title>
        <authorList>
            <person name="Goeker M."/>
        </authorList>
    </citation>
    <scope>NUCLEOTIDE SEQUENCE [LARGE SCALE GENOMIC DNA]</scope>
    <source>
        <strain evidence="2 3">DSM 7225</strain>
    </source>
</reference>
<keyword evidence="3" id="KW-1185">Reference proteome</keyword>
<feature type="domain" description="eCIS core" evidence="1">
    <location>
        <begin position="40"/>
        <end position="111"/>
    </location>
</feature>
<dbReference type="InterPro" id="IPR025295">
    <property type="entry name" value="eCIS_core_dom"/>
</dbReference>
<accession>A0A7X5Y045</accession>
<gene>
    <name evidence="2" type="ORF">GGR89_002924</name>
</gene>
<proteinExistence type="predicted"/>
<dbReference type="Pfam" id="PF13699">
    <property type="entry name" value="eCIS_core"/>
    <property type="match status" value="1"/>
</dbReference>
<comment type="caution">
    <text evidence="2">The sequence shown here is derived from an EMBL/GenBank/DDBJ whole genome shotgun (WGS) entry which is preliminary data.</text>
</comment>
<name>A0A7X5Y045_9SPHN</name>
<dbReference type="Proteomes" id="UP000531251">
    <property type="component" value="Unassembled WGS sequence"/>
</dbReference>
<organism evidence="2 3">
    <name type="scientific">Sphingomonas trueperi</name>
    <dbReference type="NCBI Taxonomy" id="53317"/>
    <lineage>
        <taxon>Bacteria</taxon>
        <taxon>Pseudomonadati</taxon>
        <taxon>Pseudomonadota</taxon>
        <taxon>Alphaproteobacteria</taxon>
        <taxon>Sphingomonadales</taxon>
        <taxon>Sphingomonadaceae</taxon>
        <taxon>Sphingomonas</taxon>
    </lineage>
</organism>